<evidence type="ECO:0000313" key="3">
    <source>
        <dbReference type="Proteomes" id="UP001597493"/>
    </source>
</evidence>
<dbReference type="EMBL" id="JBHUMY010000013">
    <property type="protein sequence ID" value="MFD2661314.1"/>
    <property type="molecule type" value="Genomic_DNA"/>
</dbReference>
<gene>
    <name evidence="2" type="ORF">ACFSW5_13755</name>
</gene>
<comment type="caution">
    <text evidence="2">The sequence shown here is derived from an EMBL/GenBank/DDBJ whole genome shotgun (WGS) entry which is preliminary data.</text>
</comment>
<keyword evidence="3" id="KW-1185">Reference proteome</keyword>
<sequence length="106" mass="11824">MSLSARELLSESLLSHPGVSRQPHRFGGIEFVYEGKEIGHVHGDHLVDILFPKPVRDELVASGRAQPHHMFPESGWVSVYIKSGDDAASAIEMLKLKYDLMASKQR</sequence>
<accession>A0ABW5QXZ2</accession>
<dbReference type="InterPro" id="IPR040841">
    <property type="entry name" value="Luciferase_dom"/>
</dbReference>
<feature type="domain" description="Luciferase" evidence="1">
    <location>
        <begin position="35"/>
        <end position="96"/>
    </location>
</feature>
<name>A0ABW5QXZ2_9BACL</name>
<dbReference type="RefSeq" id="WP_379274006.1">
    <property type="nucleotide sequence ID" value="NZ_JBHUGT010000036.1"/>
</dbReference>
<dbReference type="Pfam" id="PF17648">
    <property type="entry name" value="Luciferase"/>
    <property type="match status" value="1"/>
</dbReference>
<proteinExistence type="predicted"/>
<protein>
    <submittedName>
        <fullName evidence="2">Luciferase family protein</fullName>
    </submittedName>
</protein>
<evidence type="ECO:0000313" key="2">
    <source>
        <dbReference type="EMBL" id="MFD2661314.1"/>
    </source>
</evidence>
<reference evidence="3" key="1">
    <citation type="journal article" date="2019" name="Int. J. Syst. Evol. Microbiol.">
        <title>The Global Catalogue of Microorganisms (GCM) 10K type strain sequencing project: providing services to taxonomists for standard genome sequencing and annotation.</title>
        <authorList>
            <consortium name="The Broad Institute Genomics Platform"/>
            <consortium name="The Broad Institute Genome Sequencing Center for Infectious Disease"/>
            <person name="Wu L."/>
            <person name="Ma J."/>
        </authorList>
    </citation>
    <scope>NUCLEOTIDE SEQUENCE [LARGE SCALE GENOMIC DNA]</scope>
    <source>
        <strain evidence="3">TISTR 1827</strain>
    </source>
</reference>
<organism evidence="2 3">
    <name type="scientific">Paenibacillus thailandensis</name>
    <dbReference type="NCBI Taxonomy" id="393250"/>
    <lineage>
        <taxon>Bacteria</taxon>
        <taxon>Bacillati</taxon>
        <taxon>Bacillota</taxon>
        <taxon>Bacilli</taxon>
        <taxon>Bacillales</taxon>
        <taxon>Paenibacillaceae</taxon>
        <taxon>Paenibacillus</taxon>
    </lineage>
</organism>
<dbReference type="Proteomes" id="UP001597493">
    <property type="component" value="Unassembled WGS sequence"/>
</dbReference>
<evidence type="ECO:0000259" key="1">
    <source>
        <dbReference type="Pfam" id="PF17648"/>
    </source>
</evidence>